<dbReference type="GO" id="GO:0009025">
    <property type="term" value="F:tagatose-bisphosphate aldolase activity"/>
    <property type="evidence" value="ECO:0007669"/>
    <property type="project" value="UniProtKB-EC"/>
</dbReference>
<accession>A0A644W1F7</accession>
<dbReference type="InterPro" id="IPR011288">
    <property type="entry name" value="TagBP_ald_KbaY/GatY"/>
</dbReference>
<keyword evidence="5" id="KW-0862">Zinc</keyword>
<dbReference type="CDD" id="cd00947">
    <property type="entry name" value="TBP_aldolase_IIB"/>
    <property type="match status" value="1"/>
</dbReference>
<evidence type="ECO:0000256" key="1">
    <source>
        <dbReference type="ARBA" id="ARBA00001947"/>
    </source>
</evidence>
<evidence type="ECO:0000256" key="4">
    <source>
        <dbReference type="ARBA" id="ARBA00022723"/>
    </source>
</evidence>
<dbReference type="GO" id="GO:0006096">
    <property type="term" value="P:glycolytic process"/>
    <property type="evidence" value="ECO:0007669"/>
    <property type="project" value="InterPro"/>
</dbReference>
<dbReference type="GO" id="GO:0008270">
    <property type="term" value="F:zinc ion binding"/>
    <property type="evidence" value="ECO:0007669"/>
    <property type="project" value="InterPro"/>
</dbReference>
<dbReference type="AlphaFoldDB" id="A0A644W1F7"/>
<sequence>MMKILSTREMLKKAQREGYAVPAFNIHNLETLQVVVETAAELQSPVILAGTPSTIDYAGGEYIVAMAQVAAKKHNIPIAIHLDHFEDVEEIKHYVNMGFNSTMIDASHSSYEDNIKTVKEVVEYAHKYDATVEAELGRLGGQEDDLVVDEKDAMYTNPQQAKEFVEKTGIDSLAIAIGTAHGLYKGEAKLDFDRLKEIRDMVDVPLVLHGASDVPDELVKKAISLGICKVNVATDLKIPFSDAVKKFFNEHPDANDPRKYMTPGKEAMKKIVEHKIMVCGSNGKA</sequence>
<dbReference type="PANTHER" id="PTHR30304:SF0">
    <property type="entry name" value="D-TAGATOSE-1,6-BISPHOSPHATE ALDOLASE SUBUNIT GATY-RELATED"/>
    <property type="match status" value="1"/>
</dbReference>
<dbReference type="GO" id="GO:0004332">
    <property type="term" value="F:fructose-bisphosphate aldolase activity"/>
    <property type="evidence" value="ECO:0007669"/>
    <property type="project" value="InterPro"/>
</dbReference>
<dbReference type="NCBIfam" id="NF009374">
    <property type="entry name" value="PRK12737.1"/>
    <property type="match status" value="1"/>
</dbReference>
<dbReference type="Pfam" id="PF01116">
    <property type="entry name" value="F_bP_aldolase"/>
    <property type="match status" value="1"/>
</dbReference>
<dbReference type="NCBIfam" id="TIGR01858">
    <property type="entry name" value="tag_bisphos_ald"/>
    <property type="match status" value="1"/>
</dbReference>
<evidence type="ECO:0000256" key="7">
    <source>
        <dbReference type="ARBA" id="ARBA00031246"/>
    </source>
</evidence>
<evidence type="ECO:0000313" key="9">
    <source>
        <dbReference type="EMBL" id="MPL97574.1"/>
    </source>
</evidence>
<evidence type="ECO:0000256" key="6">
    <source>
        <dbReference type="ARBA" id="ARBA00023239"/>
    </source>
</evidence>
<evidence type="ECO:0000256" key="2">
    <source>
        <dbReference type="ARBA" id="ARBA00005191"/>
    </source>
</evidence>
<dbReference type="NCBIfam" id="NF006626">
    <property type="entry name" value="PRK09195.1"/>
    <property type="match status" value="1"/>
</dbReference>
<dbReference type="InterPro" id="IPR013785">
    <property type="entry name" value="Aldolase_TIM"/>
</dbReference>
<comment type="caution">
    <text evidence="9">The sequence shown here is derived from an EMBL/GenBank/DDBJ whole genome shotgun (WGS) entry which is preliminary data.</text>
</comment>
<dbReference type="Gene3D" id="3.20.20.70">
    <property type="entry name" value="Aldolase class I"/>
    <property type="match status" value="1"/>
</dbReference>
<dbReference type="NCBIfam" id="TIGR00167">
    <property type="entry name" value="cbbA"/>
    <property type="match status" value="1"/>
</dbReference>
<comment type="pathway">
    <text evidence="2">Carbohydrate metabolism; D-tagatose 6-phosphate degradation; D-glyceraldehyde 3-phosphate and glycerone phosphate from D-tagatose 6-phosphate: step 2/2.</text>
</comment>
<proteinExistence type="predicted"/>
<evidence type="ECO:0000256" key="3">
    <source>
        <dbReference type="ARBA" id="ARBA00012905"/>
    </source>
</evidence>
<name>A0A644W1F7_9ZZZZ</name>
<dbReference type="SUPFAM" id="SSF51569">
    <property type="entry name" value="Aldolase"/>
    <property type="match status" value="1"/>
</dbReference>
<dbReference type="PANTHER" id="PTHR30304">
    <property type="entry name" value="D-TAGATOSE-1,6-BISPHOSPHATE ALDOLASE"/>
    <property type="match status" value="1"/>
</dbReference>
<comment type="cofactor">
    <cofactor evidence="1">
        <name>Zn(2+)</name>
        <dbReference type="ChEBI" id="CHEBI:29105"/>
    </cofactor>
</comment>
<dbReference type="InterPro" id="IPR050246">
    <property type="entry name" value="Class_II_FBP_aldolase"/>
</dbReference>
<dbReference type="PROSITE" id="PS00806">
    <property type="entry name" value="ALDOLASE_CLASS_II_2"/>
    <property type="match status" value="1"/>
</dbReference>
<dbReference type="InterPro" id="IPR011289">
    <property type="entry name" value="Fruc_bis_ald_class-2"/>
</dbReference>
<organism evidence="9">
    <name type="scientific">bioreactor metagenome</name>
    <dbReference type="NCBI Taxonomy" id="1076179"/>
    <lineage>
        <taxon>unclassified sequences</taxon>
        <taxon>metagenomes</taxon>
        <taxon>ecological metagenomes</taxon>
    </lineage>
</organism>
<keyword evidence="6 9" id="KW-0456">Lyase</keyword>
<keyword evidence="4" id="KW-0479">Metal-binding</keyword>
<dbReference type="InterPro" id="IPR000771">
    <property type="entry name" value="FBA_II"/>
</dbReference>
<gene>
    <name evidence="9" type="primary">gatY_1</name>
    <name evidence="9" type="ORF">SDC9_43766</name>
</gene>
<reference evidence="9" key="1">
    <citation type="submission" date="2019-08" db="EMBL/GenBank/DDBJ databases">
        <authorList>
            <person name="Kucharzyk K."/>
            <person name="Murdoch R.W."/>
            <person name="Higgins S."/>
            <person name="Loffler F."/>
        </authorList>
    </citation>
    <scope>NUCLEOTIDE SEQUENCE</scope>
</reference>
<dbReference type="FunFam" id="3.20.20.70:FF:000043">
    <property type="entry name" value="D-tagatose-1,6-bisphosphate aldolase subunit GatY"/>
    <property type="match status" value="1"/>
</dbReference>
<dbReference type="EC" id="4.1.2.40" evidence="3"/>
<dbReference type="NCBIfam" id="TIGR01859">
    <property type="entry name" value="fruc_bis_ald"/>
    <property type="match status" value="1"/>
</dbReference>
<evidence type="ECO:0000256" key="8">
    <source>
        <dbReference type="ARBA" id="ARBA00032933"/>
    </source>
</evidence>
<dbReference type="GO" id="GO:0030388">
    <property type="term" value="P:fructose 1,6-bisphosphate metabolic process"/>
    <property type="evidence" value="ECO:0007669"/>
    <property type="project" value="InterPro"/>
</dbReference>
<protein>
    <recommendedName>
        <fullName evidence="3">tagatose-bisphosphate aldolase</fullName>
        <ecNumber evidence="3">4.1.2.40</ecNumber>
    </recommendedName>
    <alternativeName>
        <fullName evidence="8">D-tagatose-bisphosphate aldolase class II</fullName>
    </alternativeName>
    <alternativeName>
        <fullName evidence="7">Tagatose-bisphosphate aldolase</fullName>
    </alternativeName>
</protein>
<dbReference type="PIRSF" id="PIRSF001359">
    <property type="entry name" value="F_bP_aldolase_II"/>
    <property type="match status" value="1"/>
</dbReference>
<dbReference type="EMBL" id="VSSQ01000563">
    <property type="protein sequence ID" value="MPL97574.1"/>
    <property type="molecule type" value="Genomic_DNA"/>
</dbReference>
<evidence type="ECO:0000256" key="5">
    <source>
        <dbReference type="ARBA" id="ARBA00022833"/>
    </source>
</evidence>